<dbReference type="NCBIfam" id="NF001557">
    <property type="entry name" value="PRK00378.1"/>
    <property type="match status" value="1"/>
</dbReference>
<organism evidence="4 5">
    <name type="scientific">Vibrio aestuarianus</name>
    <dbReference type="NCBI Taxonomy" id="28171"/>
    <lineage>
        <taxon>Bacteria</taxon>
        <taxon>Pseudomonadati</taxon>
        <taxon>Pseudomonadota</taxon>
        <taxon>Gammaproteobacteria</taxon>
        <taxon>Vibrionales</taxon>
        <taxon>Vibrionaceae</taxon>
        <taxon>Vibrio</taxon>
    </lineage>
</organism>
<keyword evidence="3" id="KW-0963">Cytoplasm</keyword>
<dbReference type="Proteomes" id="UP001241226">
    <property type="component" value="Chromosome 2"/>
</dbReference>
<sequence length="335" mass="37466">MSIEIISAHVNQIVKNEMEEIGLVHFAQDLGPQIGFAEFERLVEDAHHIFTNKPAKGFGYFKPESNFKAMLDTLLSGNGSFGEFAFLESTHLVSELSKYPLADTGLVMFARYRHLASELMIVAIIPFAEGVNINDQLSVNKVNYLNTPSITIAAMINLTEYQTNPNQLRYVTFLKGRSGRGVSDFFLDFLGLDIGFETKLQNQILMQAVQDFISDQQADQEEALAIRKQVKTHCFDVAKLGEELDVVELSGELPLNNGKSFESYVVENGYELAAQFPVDKKMISKLVMFRGAGGGITIQFDRMLLSERVFYDAETDTLTIKGTPPNLRDQLVRGL</sequence>
<comment type="subcellular location">
    <subcellularLocation>
        <location evidence="1">Cytoplasm</location>
        <location evidence="1">Nucleoid</location>
    </subcellularLocation>
</comment>
<evidence type="ECO:0000313" key="5">
    <source>
        <dbReference type="Proteomes" id="UP001241226"/>
    </source>
</evidence>
<dbReference type="RefSeq" id="WP_261927882.1">
    <property type="nucleotide sequence ID" value="NZ_CALYLG010000378.1"/>
</dbReference>
<gene>
    <name evidence="4" type="primary">yejK</name>
    <name evidence="4" type="ORF">PYE67_13960</name>
</gene>
<protein>
    <submittedName>
        <fullName evidence="4">Nucleoid-associated protein YejK</fullName>
    </submittedName>
</protein>
<accession>A0ABD7YQ57</accession>
<evidence type="ECO:0000256" key="3">
    <source>
        <dbReference type="ARBA" id="ARBA00022490"/>
    </source>
</evidence>
<evidence type="ECO:0000256" key="2">
    <source>
        <dbReference type="ARBA" id="ARBA00009035"/>
    </source>
</evidence>
<dbReference type="AlphaFoldDB" id="A0ABD7YQ57"/>
<dbReference type="PANTHER" id="PTHR38772">
    <property type="match status" value="1"/>
</dbReference>
<dbReference type="Pfam" id="PF04245">
    <property type="entry name" value="NA37"/>
    <property type="match status" value="1"/>
</dbReference>
<dbReference type="GO" id="GO:0009295">
    <property type="term" value="C:nucleoid"/>
    <property type="evidence" value="ECO:0007669"/>
    <property type="project" value="UniProtKB-SubCell"/>
</dbReference>
<dbReference type="EMBL" id="CP118712">
    <property type="protein sequence ID" value="WGK87224.1"/>
    <property type="molecule type" value="Genomic_DNA"/>
</dbReference>
<dbReference type="PANTHER" id="PTHR38772:SF1">
    <property type="entry name" value="NUCLEOID-ASSOCIATED PROTEIN YEJK"/>
    <property type="match status" value="1"/>
</dbReference>
<dbReference type="InterPro" id="IPR007358">
    <property type="entry name" value="Nucleoid_associated_NdpA"/>
</dbReference>
<name>A0ABD7YQ57_9VIBR</name>
<proteinExistence type="inferred from homology"/>
<comment type="similarity">
    <text evidence="2">Belongs to the YejK family.</text>
</comment>
<evidence type="ECO:0000313" key="4">
    <source>
        <dbReference type="EMBL" id="WGK87224.1"/>
    </source>
</evidence>
<evidence type="ECO:0000256" key="1">
    <source>
        <dbReference type="ARBA" id="ARBA00004453"/>
    </source>
</evidence>
<reference evidence="4 5" key="1">
    <citation type="submission" date="2022-02" db="EMBL/GenBank/DDBJ databases">
        <title>Emergence and expansion in Europe of a Vibrio aestuarianus clonal complex pathogenic for oysters.</title>
        <authorList>
            <person name="Mesnil A."/>
            <person name="Travers M.-A."/>
        </authorList>
    </citation>
    <scope>NUCLEOTIDE SEQUENCE [LARGE SCALE GENOMIC DNA]</scope>
    <source>
        <strain evidence="4 5">U17</strain>
    </source>
</reference>